<evidence type="ECO:0000256" key="24">
    <source>
        <dbReference type="SAM" id="Phobius"/>
    </source>
</evidence>
<evidence type="ECO:0000256" key="9">
    <source>
        <dbReference type="ARBA" id="ARBA00022516"/>
    </source>
</evidence>
<evidence type="ECO:0000256" key="13">
    <source>
        <dbReference type="ARBA" id="ARBA00022989"/>
    </source>
</evidence>
<feature type="transmembrane region" description="Helical" evidence="24">
    <location>
        <begin position="52"/>
        <end position="72"/>
    </location>
</feature>
<keyword evidence="10" id="KW-0808">Transferase</keyword>
<feature type="transmembrane region" description="Helical" evidence="24">
    <location>
        <begin position="249"/>
        <end position="270"/>
    </location>
</feature>
<evidence type="ECO:0000256" key="6">
    <source>
        <dbReference type="ARBA" id="ARBA00012487"/>
    </source>
</evidence>
<evidence type="ECO:0000256" key="12">
    <source>
        <dbReference type="ARBA" id="ARBA00022695"/>
    </source>
</evidence>
<feature type="transmembrane region" description="Helical" evidence="24">
    <location>
        <begin position="204"/>
        <end position="228"/>
    </location>
</feature>
<evidence type="ECO:0000256" key="4">
    <source>
        <dbReference type="ARBA" id="ARBA00005189"/>
    </source>
</evidence>
<feature type="transmembrane region" description="Helical" evidence="24">
    <location>
        <begin position="78"/>
        <end position="96"/>
    </location>
</feature>
<accession>A0A9D1EPK4</accession>
<keyword evidence="11 24" id="KW-0812">Transmembrane</keyword>
<evidence type="ECO:0000256" key="8">
    <source>
        <dbReference type="ARBA" id="ARBA00022475"/>
    </source>
</evidence>
<evidence type="ECO:0000256" key="10">
    <source>
        <dbReference type="ARBA" id="ARBA00022679"/>
    </source>
</evidence>
<dbReference type="PANTHER" id="PTHR46382:SF1">
    <property type="entry name" value="PHOSPHATIDATE CYTIDYLYLTRANSFERASE"/>
    <property type="match status" value="1"/>
</dbReference>
<feature type="transmembrane region" description="Helical" evidence="24">
    <location>
        <begin position="175"/>
        <end position="198"/>
    </location>
</feature>
<gene>
    <name evidence="25" type="ORF">IAD01_06450</name>
</gene>
<evidence type="ECO:0000256" key="20">
    <source>
        <dbReference type="ARBA" id="ARBA00032253"/>
    </source>
</evidence>
<evidence type="ECO:0000313" key="25">
    <source>
        <dbReference type="EMBL" id="HIS25024.1"/>
    </source>
</evidence>
<feature type="transmembrane region" description="Helical" evidence="24">
    <location>
        <begin position="27"/>
        <end position="45"/>
    </location>
</feature>
<keyword evidence="14" id="KW-0443">Lipid metabolism</keyword>
<feature type="transmembrane region" description="Helical" evidence="24">
    <location>
        <begin position="5"/>
        <end position="21"/>
    </location>
</feature>
<evidence type="ECO:0000313" key="26">
    <source>
        <dbReference type="Proteomes" id="UP000823982"/>
    </source>
</evidence>
<sequence>MKTRIISASVAIVLLVAILWLHETIIFNIAFALIGSIMVYELFGAFKMKGNLLFLGLSILETAALAIMPKFLSLDDNARIYILVVLAYIVLAAVILLKEHETIEIGTFSSLCFITLAVGASMLSISVIEQGGLENVILTLCGAWLADSGAYFVGTFCGKHKLCPKISPKKTVEGFIGGIATNAVLFMLIGLVVSLIDADSSPDYILLAVLGVACSLLSVVGDLFASLVKRSCGIKDFGKIMPGHGGAFDRFDSVVFVAPFMAICLTWFSVF</sequence>
<comment type="pathway">
    <text evidence="3">Phospholipid metabolism; CDP-diacylglycerol biosynthesis; CDP-diacylglycerol from sn-glycerol 3-phosphate: step 3/3.</text>
</comment>
<evidence type="ECO:0000256" key="14">
    <source>
        <dbReference type="ARBA" id="ARBA00023098"/>
    </source>
</evidence>
<comment type="catalytic activity">
    <reaction evidence="1">
        <text>a 1,2-diacyl-sn-glycero-3-phosphate + CTP + H(+) = a CDP-1,2-diacyl-sn-glycerol + diphosphate</text>
        <dbReference type="Rhea" id="RHEA:16229"/>
        <dbReference type="ChEBI" id="CHEBI:15378"/>
        <dbReference type="ChEBI" id="CHEBI:33019"/>
        <dbReference type="ChEBI" id="CHEBI:37563"/>
        <dbReference type="ChEBI" id="CHEBI:58332"/>
        <dbReference type="ChEBI" id="CHEBI:58608"/>
        <dbReference type="EC" id="2.7.7.41"/>
    </reaction>
</comment>
<evidence type="ECO:0000256" key="15">
    <source>
        <dbReference type="ARBA" id="ARBA00023136"/>
    </source>
</evidence>
<keyword evidence="16" id="KW-0594">Phospholipid biosynthesis</keyword>
<evidence type="ECO:0000256" key="1">
    <source>
        <dbReference type="ARBA" id="ARBA00001698"/>
    </source>
</evidence>
<evidence type="ECO:0000256" key="16">
    <source>
        <dbReference type="ARBA" id="ARBA00023209"/>
    </source>
</evidence>
<comment type="subcellular location">
    <subcellularLocation>
        <location evidence="2">Cell membrane</location>
        <topology evidence="2">Multi-pass membrane protein</topology>
    </subcellularLocation>
</comment>
<evidence type="ECO:0000256" key="7">
    <source>
        <dbReference type="ARBA" id="ARBA00019373"/>
    </source>
</evidence>
<comment type="caution">
    <text evidence="25">The sequence shown here is derived from an EMBL/GenBank/DDBJ whole genome shotgun (WGS) entry which is preliminary data.</text>
</comment>
<keyword evidence="12 25" id="KW-0548">Nucleotidyltransferase</keyword>
<proteinExistence type="inferred from homology"/>
<evidence type="ECO:0000256" key="2">
    <source>
        <dbReference type="ARBA" id="ARBA00004651"/>
    </source>
</evidence>
<keyword evidence="8" id="KW-1003">Cell membrane</keyword>
<protein>
    <recommendedName>
        <fullName evidence="7">Phosphatidate cytidylyltransferase</fullName>
        <ecNumber evidence="6">2.7.7.41</ecNumber>
    </recommendedName>
    <alternativeName>
        <fullName evidence="20">CDP-DAG synthase</fullName>
    </alternativeName>
    <alternativeName>
        <fullName evidence="22">CDP-DG synthase</fullName>
    </alternativeName>
    <alternativeName>
        <fullName evidence="18">CDP-diacylglycerol synthase</fullName>
    </alternativeName>
    <alternativeName>
        <fullName evidence="21">CDP-diglyceride pyrophosphorylase</fullName>
    </alternativeName>
    <alternativeName>
        <fullName evidence="23">CDP-diglyceride synthase</fullName>
    </alternativeName>
    <alternativeName>
        <fullName evidence="19">CTP:phosphatidate cytidylyltransferase</fullName>
    </alternativeName>
</protein>
<keyword evidence="15 24" id="KW-0472">Membrane</keyword>
<keyword evidence="17" id="KW-1208">Phospholipid metabolism</keyword>
<evidence type="ECO:0000256" key="19">
    <source>
        <dbReference type="ARBA" id="ARBA00031825"/>
    </source>
</evidence>
<organism evidence="25 26">
    <name type="scientific">Candidatus Faeciplasma gallinarum</name>
    <dbReference type="NCBI Taxonomy" id="2840799"/>
    <lineage>
        <taxon>Bacteria</taxon>
        <taxon>Bacillati</taxon>
        <taxon>Bacillota</taxon>
        <taxon>Clostridia</taxon>
        <taxon>Eubacteriales</taxon>
        <taxon>Oscillospiraceae</taxon>
        <taxon>Oscillospiraceae incertae sedis</taxon>
        <taxon>Candidatus Faeciplasma</taxon>
    </lineage>
</organism>
<keyword evidence="9" id="KW-0444">Lipid biosynthesis</keyword>
<comment type="similarity">
    <text evidence="5">Belongs to the CDS family.</text>
</comment>
<evidence type="ECO:0000256" key="11">
    <source>
        <dbReference type="ARBA" id="ARBA00022692"/>
    </source>
</evidence>
<evidence type="ECO:0000256" key="5">
    <source>
        <dbReference type="ARBA" id="ARBA00010185"/>
    </source>
</evidence>
<evidence type="ECO:0000256" key="17">
    <source>
        <dbReference type="ARBA" id="ARBA00023264"/>
    </source>
</evidence>
<feature type="transmembrane region" description="Helical" evidence="24">
    <location>
        <begin position="108"/>
        <end position="129"/>
    </location>
</feature>
<dbReference type="AlphaFoldDB" id="A0A9D1EPK4"/>
<dbReference type="GO" id="GO:0004605">
    <property type="term" value="F:phosphatidate cytidylyltransferase activity"/>
    <property type="evidence" value="ECO:0007669"/>
    <property type="project" value="UniProtKB-EC"/>
</dbReference>
<evidence type="ECO:0000256" key="23">
    <source>
        <dbReference type="ARBA" id="ARBA00033406"/>
    </source>
</evidence>
<feature type="transmembrane region" description="Helical" evidence="24">
    <location>
        <begin position="135"/>
        <end position="154"/>
    </location>
</feature>
<reference evidence="25" key="1">
    <citation type="submission" date="2020-10" db="EMBL/GenBank/DDBJ databases">
        <authorList>
            <person name="Gilroy R."/>
        </authorList>
    </citation>
    <scope>NUCLEOTIDE SEQUENCE</scope>
    <source>
        <strain evidence="25">CHK157-1446</strain>
    </source>
</reference>
<evidence type="ECO:0000256" key="22">
    <source>
        <dbReference type="ARBA" id="ARBA00032743"/>
    </source>
</evidence>
<dbReference type="GO" id="GO:0005886">
    <property type="term" value="C:plasma membrane"/>
    <property type="evidence" value="ECO:0007669"/>
    <property type="project" value="UniProtKB-SubCell"/>
</dbReference>
<dbReference type="GO" id="GO:0016024">
    <property type="term" value="P:CDP-diacylglycerol biosynthetic process"/>
    <property type="evidence" value="ECO:0007669"/>
    <property type="project" value="TreeGrafter"/>
</dbReference>
<name>A0A9D1EPK4_9FIRM</name>
<keyword evidence="13 24" id="KW-1133">Transmembrane helix</keyword>
<dbReference type="EC" id="2.7.7.41" evidence="6"/>
<dbReference type="PANTHER" id="PTHR46382">
    <property type="entry name" value="PHOSPHATIDATE CYTIDYLYLTRANSFERASE"/>
    <property type="match status" value="1"/>
</dbReference>
<dbReference type="Pfam" id="PF01148">
    <property type="entry name" value="CTP_transf_1"/>
    <property type="match status" value="1"/>
</dbReference>
<dbReference type="Proteomes" id="UP000823982">
    <property type="component" value="Unassembled WGS sequence"/>
</dbReference>
<evidence type="ECO:0000256" key="18">
    <source>
        <dbReference type="ARBA" id="ARBA00029893"/>
    </source>
</evidence>
<evidence type="ECO:0000256" key="3">
    <source>
        <dbReference type="ARBA" id="ARBA00005119"/>
    </source>
</evidence>
<reference evidence="25" key="2">
    <citation type="journal article" date="2021" name="PeerJ">
        <title>Extensive microbial diversity within the chicken gut microbiome revealed by metagenomics and culture.</title>
        <authorList>
            <person name="Gilroy R."/>
            <person name="Ravi A."/>
            <person name="Getino M."/>
            <person name="Pursley I."/>
            <person name="Horton D.L."/>
            <person name="Alikhan N.F."/>
            <person name="Baker D."/>
            <person name="Gharbi K."/>
            <person name="Hall N."/>
            <person name="Watson M."/>
            <person name="Adriaenssens E.M."/>
            <person name="Foster-Nyarko E."/>
            <person name="Jarju S."/>
            <person name="Secka A."/>
            <person name="Antonio M."/>
            <person name="Oren A."/>
            <person name="Chaudhuri R.R."/>
            <person name="La Ragione R."/>
            <person name="Hildebrand F."/>
            <person name="Pallen M.J."/>
        </authorList>
    </citation>
    <scope>NUCLEOTIDE SEQUENCE</scope>
    <source>
        <strain evidence="25">CHK157-1446</strain>
    </source>
</reference>
<dbReference type="EMBL" id="DVIR01000057">
    <property type="protein sequence ID" value="HIS25024.1"/>
    <property type="molecule type" value="Genomic_DNA"/>
</dbReference>
<evidence type="ECO:0000256" key="21">
    <source>
        <dbReference type="ARBA" id="ARBA00032396"/>
    </source>
</evidence>
<comment type="pathway">
    <text evidence="4">Lipid metabolism.</text>
</comment>